<evidence type="ECO:0000259" key="3">
    <source>
        <dbReference type="Pfam" id="PF07992"/>
    </source>
</evidence>
<gene>
    <name evidence="4" type="ORF">HBA54_12380</name>
</gene>
<comment type="caution">
    <text evidence="4">The sequence shown here is derived from an EMBL/GenBank/DDBJ whole genome shotgun (WGS) entry which is preliminary data.</text>
</comment>
<dbReference type="Pfam" id="PF07992">
    <property type="entry name" value="Pyr_redox_2"/>
    <property type="match status" value="1"/>
</dbReference>
<dbReference type="CDD" id="cd19946">
    <property type="entry name" value="GlpA-like_Fer2_BFD-like"/>
    <property type="match status" value="1"/>
</dbReference>
<dbReference type="Gene3D" id="1.10.10.1100">
    <property type="entry name" value="BFD-like [2Fe-2S]-binding domain"/>
    <property type="match status" value="1"/>
</dbReference>
<feature type="domain" description="FAD/NAD(P)-binding" evidence="3">
    <location>
        <begin position="3"/>
        <end position="309"/>
    </location>
</feature>
<dbReference type="RefSeq" id="WP_167224910.1">
    <property type="nucleotide sequence ID" value="NZ_JAAQPH010000008.1"/>
</dbReference>
<dbReference type="PIRSF" id="PIRSF037495">
    <property type="entry name" value="Opine_OX_OoxA/HcnB"/>
    <property type="match status" value="1"/>
</dbReference>
<evidence type="ECO:0000256" key="1">
    <source>
        <dbReference type="ARBA" id="ARBA00023002"/>
    </source>
</evidence>
<evidence type="ECO:0000313" key="5">
    <source>
        <dbReference type="Proteomes" id="UP000761264"/>
    </source>
</evidence>
<dbReference type="InterPro" id="IPR007419">
    <property type="entry name" value="BFD-like_2Fe2S-bd_dom"/>
</dbReference>
<dbReference type="GO" id="GO:0016491">
    <property type="term" value="F:oxidoreductase activity"/>
    <property type="evidence" value="ECO:0007669"/>
    <property type="project" value="UniProtKB-KW"/>
</dbReference>
<dbReference type="InterPro" id="IPR017224">
    <property type="entry name" value="Opine_Oxase_asu/HCN_bsu"/>
</dbReference>
<dbReference type="Pfam" id="PF04324">
    <property type="entry name" value="Fer2_BFD"/>
    <property type="match status" value="1"/>
</dbReference>
<keyword evidence="1" id="KW-0560">Oxidoreductase</keyword>
<name>A0A967K9L9_9PROT</name>
<evidence type="ECO:0000259" key="2">
    <source>
        <dbReference type="Pfam" id="PF04324"/>
    </source>
</evidence>
<dbReference type="AlphaFoldDB" id="A0A967K9L9"/>
<dbReference type="PANTHER" id="PTHR42949:SF3">
    <property type="entry name" value="ANAEROBIC GLYCEROL-3-PHOSPHATE DEHYDROGENASE SUBUNIT B"/>
    <property type="match status" value="1"/>
</dbReference>
<dbReference type="Proteomes" id="UP000761264">
    <property type="component" value="Unassembled WGS sequence"/>
</dbReference>
<dbReference type="Gene3D" id="3.50.50.60">
    <property type="entry name" value="FAD/NAD(P)-binding domain"/>
    <property type="match status" value="2"/>
</dbReference>
<evidence type="ECO:0000313" key="4">
    <source>
        <dbReference type="EMBL" id="NIA69389.1"/>
    </source>
</evidence>
<accession>A0A967K9L9</accession>
<protein>
    <submittedName>
        <fullName evidence="4">NAD(P)/FAD-dependent oxidoreductase</fullName>
    </submittedName>
</protein>
<dbReference type="InterPro" id="IPR036188">
    <property type="entry name" value="FAD/NAD-bd_sf"/>
</dbReference>
<dbReference type="InterPro" id="IPR051691">
    <property type="entry name" value="Metab_Enz_Cyan_OpOx_G3PDH"/>
</dbReference>
<keyword evidence="5" id="KW-1185">Reference proteome</keyword>
<dbReference type="PRINTS" id="PR00469">
    <property type="entry name" value="PNDRDTASEII"/>
</dbReference>
<dbReference type="InterPro" id="IPR023753">
    <property type="entry name" value="FAD/NAD-binding_dom"/>
</dbReference>
<dbReference type="PANTHER" id="PTHR42949">
    <property type="entry name" value="ANAEROBIC GLYCEROL-3-PHOSPHATE DEHYDROGENASE SUBUNIT B"/>
    <property type="match status" value="1"/>
</dbReference>
<dbReference type="InterPro" id="IPR041854">
    <property type="entry name" value="BFD-like_2Fe2S-bd_dom_sf"/>
</dbReference>
<organism evidence="4 5">
    <name type="scientific">Pelagibius litoralis</name>
    <dbReference type="NCBI Taxonomy" id="374515"/>
    <lineage>
        <taxon>Bacteria</taxon>
        <taxon>Pseudomonadati</taxon>
        <taxon>Pseudomonadota</taxon>
        <taxon>Alphaproteobacteria</taxon>
        <taxon>Rhodospirillales</taxon>
        <taxon>Rhodovibrionaceae</taxon>
        <taxon>Pelagibius</taxon>
    </lineage>
</organism>
<dbReference type="PRINTS" id="PR00368">
    <property type="entry name" value="FADPNR"/>
</dbReference>
<dbReference type="SUPFAM" id="SSF51905">
    <property type="entry name" value="FAD/NAD(P)-binding domain"/>
    <property type="match status" value="1"/>
</dbReference>
<proteinExistence type="predicted"/>
<feature type="domain" description="BFD-like [2Fe-2S]-binding" evidence="2">
    <location>
        <begin position="374"/>
        <end position="427"/>
    </location>
</feature>
<sequence>MPSTVIVGAGPAGVRAAETLVQAGIRPTVIDEASISGGQIYRRPPSVFRRDPNALYGFEAKRAGDQHRTFDNLRDQVDYWPNAAVWSAQGRTLSVVTETGPKELRWDRLILATGAMDRVVPFAGWTLPGVYTLGGAQVALKYQACAIGEHPVFIGTGPLLYLAAYQYAAAGVDVRAVLDTAPFAAKCRALPGLMSGGRTFLKGLYYVLRLRARGIQLAAGIRPVAVNPGPDGTVSGVVWHDRRGREKRTACDALAAGFGLRSETQLADLCGVSFVFDPVQRQWLPSQDGEGRADIEGVYLAGDGAAVKGADAAELSGARAAHALLYDLGRAESARELKALNRRLARSERFRRSLEAGAFPFPADLAAGAADDLMICRCEAVTAGELRKSVCELKATELNRAKAFTRLGMGRCQGRVCGPAAAEILAESLGVPLEAVGRLRGQAPVKPVPMTAFLDGAVS</sequence>
<reference evidence="4" key="1">
    <citation type="submission" date="2020-03" db="EMBL/GenBank/DDBJ databases">
        <title>Genome of Pelagibius litoralis DSM 21314T.</title>
        <authorList>
            <person name="Wang G."/>
        </authorList>
    </citation>
    <scope>NUCLEOTIDE SEQUENCE</scope>
    <source>
        <strain evidence="4">DSM 21314</strain>
    </source>
</reference>
<dbReference type="EMBL" id="JAAQPH010000008">
    <property type="protein sequence ID" value="NIA69389.1"/>
    <property type="molecule type" value="Genomic_DNA"/>
</dbReference>